<name>A0A9J6GIL6_HAELO</name>
<gene>
    <name evidence="1" type="ORF">HPB48_007114</name>
</gene>
<evidence type="ECO:0000313" key="1">
    <source>
        <dbReference type="EMBL" id="KAH9378326.1"/>
    </source>
</evidence>
<dbReference type="VEuPathDB" id="VectorBase:HLOH_058342"/>
<evidence type="ECO:0000313" key="2">
    <source>
        <dbReference type="Proteomes" id="UP000821853"/>
    </source>
</evidence>
<protein>
    <submittedName>
        <fullName evidence="1">Uncharacterized protein</fullName>
    </submittedName>
</protein>
<keyword evidence="2" id="KW-1185">Reference proteome</keyword>
<dbReference type="Proteomes" id="UP000821853">
    <property type="component" value="Unassembled WGS sequence"/>
</dbReference>
<dbReference type="AlphaFoldDB" id="A0A9J6GIL6"/>
<proteinExistence type="predicted"/>
<accession>A0A9J6GIL6</accession>
<reference evidence="1 2" key="1">
    <citation type="journal article" date="2020" name="Cell">
        <title>Large-Scale Comparative Analyses of Tick Genomes Elucidate Their Genetic Diversity and Vector Capacities.</title>
        <authorList>
            <consortium name="Tick Genome and Microbiome Consortium (TIGMIC)"/>
            <person name="Jia N."/>
            <person name="Wang J."/>
            <person name="Shi W."/>
            <person name="Du L."/>
            <person name="Sun Y."/>
            <person name="Zhan W."/>
            <person name="Jiang J.F."/>
            <person name="Wang Q."/>
            <person name="Zhang B."/>
            <person name="Ji P."/>
            <person name="Bell-Sakyi L."/>
            <person name="Cui X.M."/>
            <person name="Yuan T.T."/>
            <person name="Jiang B.G."/>
            <person name="Yang W.F."/>
            <person name="Lam T.T."/>
            <person name="Chang Q.C."/>
            <person name="Ding S.J."/>
            <person name="Wang X.J."/>
            <person name="Zhu J.G."/>
            <person name="Ruan X.D."/>
            <person name="Zhao L."/>
            <person name="Wei J.T."/>
            <person name="Ye R.Z."/>
            <person name="Que T.C."/>
            <person name="Du C.H."/>
            <person name="Zhou Y.H."/>
            <person name="Cheng J.X."/>
            <person name="Dai P.F."/>
            <person name="Guo W.B."/>
            <person name="Han X.H."/>
            <person name="Huang E.J."/>
            <person name="Li L.F."/>
            <person name="Wei W."/>
            <person name="Gao Y.C."/>
            <person name="Liu J.Z."/>
            <person name="Shao H.Z."/>
            <person name="Wang X."/>
            <person name="Wang C.C."/>
            <person name="Yang T.C."/>
            <person name="Huo Q.B."/>
            <person name="Li W."/>
            <person name="Chen H.Y."/>
            <person name="Chen S.E."/>
            <person name="Zhou L.G."/>
            <person name="Ni X.B."/>
            <person name="Tian J.H."/>
            <person name="Sheng Y."/>
            <person name="Liu T."/>
            <person name="Pan Y.S."/>
            <person name="Xia L.Y."/>
            <person name="Li J."/>
            <person name="Zhao F."/>
            <person name="Cao W.C."/>
        </authorList>
    </citation>
    <scope>NUCLEOTIDE SEQUENCE [LARGE SCALE GENOMIC DNA]</scope>
    <source>
        <strain evidence="1">HaeL-2018</strain>
    </source>
</reference>
<dbReference type="EMBL" id="JABSTR010000008">
    <property type="protein sequence ID" value="KAH9378326.1"/>
    <property type="molecule type" value="Genomic_DNA"/>
</dbReference>
<organism evidence="1 2">
    <name type="scientific">Haemaphysalis longicornis</name>
    <name type="common">Bush tick</name>
    <dbReference type="NCBI Taxonomy" id="44386"/>
    <lineage>
        <taxon>Eukaryota</taxon>
        <taxon>Metazoa</taxon>
        <taxon>Ecdysozoa</taxon>
        <taxon>Arthropoda</taxon>
        <taxon>Chelicerata</taxon>
        <taxon>Arachnida</taxon>
        <taxon>Acari</taxon>
        <taxon>Parasitiformes</taxon>
        <taxon>Ixodida</taxon>
        <taxon>Ixodoidea</taxon>
        <taxon>Ixodidae</taxon>
        <taxon>Haemaphysalinae</taxon>
        <taxon>Haemaphysalis</taxon>
    </lineage>
</organism>
<sequence>MRGIEKHSIFSRDEEDWGVLDGLVNFEGEWGGFFRCGLGQPSPTFEASQKVIDTTARSPVREISQKRCTCIDRTKHRPPRVTAPGMES</sequence>
<comment type="caution">
    <text evidence="1">The sequence shown here is derived from an EMBL/GenBank/DDBJ whole genome shotgun (WGS) entry which is preliminary data.</text>
</comment>